<dbReference type="Pfam" id="PF07859">
    <property type="entry name" value="Abhydrolase_3"/>
    <property type="match status" value="1"/>
</dbReference>
<dbReference type="PANTHER" id="PTHR48081:SF31">
    <property type="entry name" value="STERYL ACETYL HYDROLASE MUG81-RELATED"/>
    <property type="match status" value="1"/>
</dbReference>
<dbReference type="SUPFAM" id="SSF53474">
    <property type="entry name" value="alpha/beta-Hydrolases"/>
    <property type="match status" value="1"/>
</dbReference>
<dbReference type="AlphaFoldDB" id="A0A9P4VN72"/>
<accession>A0A9P4VN72</accession>
<dbReference type="PANTHER" id="PTHR48081">
    <property type="entry name" value="AB HYDROLASE SUPERFAMILY PROTEIN C4A8.06C"/>
    <property type="match status" value="1"/>
</dbReference>
<dbReference type="EMBL" id="MU006109">
    <property type="protein sequence ID" value="KAF2835392.1"/>
    <property type="molecule type" value="Genomic_DNA"/>
</dbReference>
<evidence type="ECO:0000256" key="1">
    <source>
        <dbReference type="ARBA" id="ARBA00022801"/>
    </source>
</evidence>
<proteinExistence type="predicted"/>
<organism evidence="3 4">
    <name type="scientific">Patellaria atrata CBS 101060</name>
    <dbReference type="NCBI Taxonomy" id="1346257"/>
    <lineage>
        <taxon>Eukaryota</taxon>
        <taxon>Fungi</taxon>
        <taxon>Dikarya</taxon>
        <taxon>Ascomycota</taxon>
        <taxon>Pezizomycotina</taxon>
        <taxon>Dothideomycetes</taxon>
        <taxon>Dothideomycetes incertae sedis</taxon>
        <taxon>Patellariales</taxon>
        <taxon>Patellariaceae</taxon>
        <taxon>Patellaria</taxon>
    </lineage>
</organism>
<gene>
    <name evidence="3" type="ORF">M501DRAFT_1008578</name>
</gene>
<keyword evidence="4" id="KW-1185">Reference proteome</keyword>
<name>A0A9P4VN72_9PEZI</name>
<evidence type="ECO:0000259" key="2">
    <source>
        <dbReference type="Pfam" id="PF07859"/>
    </source>
</evidence>
<dbReference type="Gene3D" id="3.40.50.1820">
    <property type="entry name" value="alpha/beta hydrolase"/>
    <property type="match status" value="1"/>
</dbReference>
<evidence type="ECO:0000313" key="4">
    <source>
        <dbReference type="Proteomes" id="UP000799429"/>
    </source>
</evidence>
<comment type="caution">
    <text evidence="3">The sequence shown here is derived from an EMBL/GenBank/DDBJ whole genome shotgun (WGS) entry which is preliminary data.</text>
</comment>
<dbReference type="GO" id="GO:0016787">
    <property type="term" value="F:hydrolase activity"/>
    <property type="evidence" value="ECO:0007669"/>
    <property type="project" value="UniProtKB-KW"/>
</dbReference>
<dbReference type="InterPro" id="IPR013094">
    <property type="entry name" value="AB_hydrolase_3"/>
</dbReference>
<keyword evidence="1 3" id="KW-0378">Hydrolase</keyword>
<protein>
    <submittedName>
        <fullName evidence="3">Alpha/beta hydrolase fold domain-containing protein</fullName>
    </submittedName>
</protein>
<dbReference type="Proteomes" id="UP000799429">
    <property type="component" value="Unassembled WGS sequence"/>
</dbReference>
<feature type="domain" description="Alpha/beta hydrolase fold-3" evidence="2">
    <location>
        <begin position="103"/>
        <end position="325"/>
    </location>
</feature>
<reference evidence="3" key="1">
    <citation type="journal article" date="2020" name="Stud. Mycol.">
        <title>101 Dothideomycetes genomes: a test case for predicting lifestyles and emergence of pathogens.</title>
        <authorList>
            <person name="Haridas S."/>
            <person name="Albert R."/>
            <person name="Binder M."/>
            <person name="Bloem J."/>
            <person name="Labutti K."/>
            <person name="Salamov A."/>
            <person name="Andreopoulos B."/>
            <person name="Baker S."/>
            <person name="Barry K."/>
            <person name="Bills G."/>
            <person name="Bluhm B."/>
            <person name="Cannon C."/>
            <person name="Castanera R."/>
            <person name="Culley D."/>
            <person name="Daum C."/>
            <person name="Ezra D."/>
            <person name="Gonzalez J."/>
            <person name="Henrissat B."/>
            <person name="Kuo A."/>
            <person name="Liang C."/>
            <person name="Lipzen A."/>
            <person name="Lutzoni F."/>
            <person name="Magnuson J."/>
            <person name="Mondo S."/>
            <person name="Nolan M."/>
            <person name="Ohm R."/>
            <person name="Pangilinan J."/>
            <person name="Park H.-J."/>
            <person name="Ramirez L."/>
            <person name="Alfaro M."/>
            <person name="Sun H."/>
            <person name="Tritt A."/>
            <person name="Yoshinaga Y."/>
            <person name="Zwiers L.-H."/>
            <person name="Turgeon B."/>
            <person name="Goodwin S."/>
            <person name="Spatafora J."/>
            <person name="Crous P."/>
            <person name="Grigoriev I."/>
        </authorList>
    </citation>
    <scope>NUCLEOTIDE SEQUENCE</scope>
    <source>
        <strain evidence="3">CBS 101060</strain>
    </source>
</reference>
<dbReference type="InterPro" id="IPR029058">
    <property type="entry name" value="AB_hydrolase_fold"/>
</dbReference>
<sequence length="354" mass="38837">MGTKLQAASVFTKTLGAALARVITSRFKGDRAHPVYFKDVIFASMRTALGNSTIEADKAGIQQSTEQAYHAVVKQFGFEPNSVELNDGAKAHWMGNKRASKTLVYLHGGAYIMPANTSQLTWVHELMTTMNEGHKPGSDVSVVILEYYTTPAHRYPVQLQQAIALLRYLLETESRDPSSLFLLGDSAGGNLCLALLSHISHPHHSLPKLSVPSPLGGACLISPWVSFNTEEDAYYRNASSDAFDGRALGRWSHAFLGSPANSDYYSEPATAPPSWWEGFENIVSEVLIWAGGAEVLIDGIRAFAKRFKAGYKGGLSIVETPRAAHEEMIIDTMLGYKKKGVYQLEVENWVKAKL</sequence>
<dbReference type="InterPro" id="IPR050300">
    <property type="entry name" value="GDXG_lipolytic_enzyme"/>
</dbReference>
<evidence type="ECO:0000313" key="3">
    <source>
        <dbReference type="EMBL" id="KAF2835392.1"/>
    </source>
</evidence>
<dbReference type="OrthoDB" id="2152029at2759"/>